<dbReference type="InParanoid" id="A0A409WMT1"/>
<evidence type="ECO:0000313" key="1">
    <source>
        <dbReference type="EMBL" id="PPQ79771.1"/>
    </source>
</evidence>
<dbReference type="Proteomes" id="UP000283269">
    <property type="component" value="Unassembled WGS sequence"/>
</dbReference>
<gene>
    <name evidence="1" type="ORF">CVT25_003324</name>
</gene>
<evidence type="ECO:0000313" key="2">
    <source>
        <dbReference type="Proteomes" id="UP000283269"/>
    </source>
</evidence>
<dbReference type="AlphaFoldDB" id="A0A409WMT1"/>
<proteinExistence type="predicted"/>
<organism evidence="1 2">
    <name type="scientific">Psilocybe cyanescens</name>
    <dbReference type="NCBI Taxonomy" id="93625"/>
    <lineage>
        <taxon>Eukaryota</taxon>
        <taxon>Fungi</taxon>
        <taxon>Dikarya</taxon>
        <taxon>Basidiomycota</taxon>
        <taxon>Agaricomycotina</taxon>
        <taxon>Agaricomycetes</taxon>
        <taxon>Agaricomycetidae</taxon>
        <taxon>Agaricales</taxon>
        <taxon>Agaricineae</taxon>
        <taxon>Strophariaceae</taxon>
        <taxon>Psilocybe</taxon>
    </lineage>
</organism>
<reference evidence="1 2" key="1">
    <citation type="journal article" date="2018" name="Evol. Lett.">
        <title>Horizontal gene cluster transfer increased hallucinogenic mushroom diversity.</title>
        <authorList>
            <person name="Reynolds H.T."/>
            <person name="Vijayakumar V."/>
            <person name="Gluck-Thaler E."/>
            <person name="Korotkin H.B."/>
            <person name="Matheny P.B."/>
            <person name="Slot J.C."/>
        </authorList>
    </citation>
    <scope>NUCLEOTIDE SEQUENCE [LARGE SCALE GENOMIC DNA]</scope>
    <source>
        <strain evidence="1 2">2631</strain>
    </source>
</reference>
<accession>A0A409WMT1</accession>
<keyword evidence="2" id="KW-1185">Reference proteome</keyword>
<comment type="caution">
    <text evidence="1">The sequence shown here is derived from an EMBL/GenBank/DDBJ whole genome shotgun (WGS) entry which is preliminary data.</text>
</comment>
<dbReference type="EMBL" id="NHYD01003364">
    <property type="protein sequence ID" value="PPQ79771.1"/>
    <property type="molecule type" value="Genomic_DNA"/>
</dbReference>
<sequence>MFLLSEYMDVVSFPSRLELRIIQHPSVIPTASASSVEYSSSGPSWYRRVWRGLSRPASYSTAEAPTMPSVLDPSVYIRVNALSFFSYLKLT</sequence>
<protein>
    <submittedName>
        <fullName evidence="1">Uncharacterized protein</fullName>
    </submittedName>
</protein>
<name>A0A409WMT1_PSICY</name>